<dbReference type="AlphaFoldDB" id="A0A239U5H9"/>
<dbReference type="InterPro" id="IPR005632">
    <property type="entry name" value="Chaperone_Skp"/>
</dbReference>
<feature type="signal peptide" evidence="3">
    <location>
        <begin position="1"/>
        <end position="24"/>
    </location>
</feature>
<sequence length="146" mass="16181">MKKQFLAIICSAFFMLGIGSTASAAEVYQPAATSSVATINYQYVLANIPESKTIQQSMAKLSEEAQKDFEKSVNEKMNPEEIQKVRIRVATDLRQKQIDLVKPVQEKINNAIQQVAQQHGYTVVVGSDVVLYTSVDITDEVLNAIK</sequence>
<dbReference type="PANTHER" id="PTHR35089:SF1">
    <property type="entry name" value="CHAPERONE PROTEIN SKP"/>
    <property type="match status" value="1"/>
</dbReference>
<organism evidence="4 5">
    <name type="scientific">Megamonas hypermegale</name>
    <dbReference type="NCBI Taxonomy" id="158847"/>
    <lineage>
        <taxon>Bacteria</taxon>
        <taxon>Bacillati</taxon>
        <taxon>Bacillota</taxon>
        <taxon>Negativicutes</taxon>
        <taxon>Selenomonadales</taxon>
        <taxon>Selenomonadaceae</taxon>
        <taxon>Megamonas</taxon>
    </lineage>
</organism>
<dbReference type="GO" id="GO:0051082">
    <property type="term" value="F:unfolded protein binding"/>
    <property type="evidence" value="ECO:0007669"/>
    <property type="project" value="InterPro"/>
</dbReference>
<accession>A0A239U5H9</accession>
<dbReference type="Pfam" id="PF03938">
    <property type="entry name" value="OmpH"/>
    <property type="match status" value="1"/>
</dbReference>
<dbReference type="SUPFAM" id="SSF111384">
    <property type="entry name" value="OmpH-like"/>
    <property type="match status" value="1"/>
</dbReference>
<dbReference type="Gene3D" id="3.30.910.20">
    <property type="entry name" value="Skp domain"/>
    <property type="match status" value="1"/>
</dbReference>
<evidence type="ECO:0000313" key="5">
    <source>
        <dbReference type="Proteomes" id="UP000215383"/>
    </source>
</evidence>
<proteinExistence type="inferred from homology"/>
<dbReference type="GO" id="GO:0050821">
    <property type="term" value="P:protein stabilization"/>
    <property type="evidence" value="ECO:0007669"/>
    <property type="project" value="TreeGrafter"/>
</dbReference>
<dbReference type="GeneID" id="78508109"/>
<dbReference type="EMBL" id="LT906446">
    <property type="protein sequence ID" value="SNV05277.1"/>
    <property type="molecule type" value="Genomic_DNA"/>
</dbReference>
<dbReference type="InterPro" id="IPR024930">
    <property type="entry name" value="Skp_dom_sf"/>
</dbReference>
<dbReference type="Proteomes" id="UP000215383">
    <property type="component" value="Chromosome 1"/>
</dbReference>
<dbReference type="GO" id="GO:0005829">
    <property type="term" value="C:cytosol"/>
    <property type="evidence" value="ECO:0007669"/>
    <property type="project" value="TreeGrafter"/>
</dbReference>
<name>A0A239U5H9_9FIRM</name>
<evidence type="ECO:0000256" key="3">
    <source>
        <dbReference type="SAM" id="SignalP"/>
    </source>
</evidence>
<keyword evidence="5" id="KW-1185">Reference proteome</keyword>
<dbReference type="RefSeq" id="WP_027890320.1">
    <property type="nucleotide sequence ID" value="NZ_CALXYH010000003.1"/>
</dbReference>
<evidence type="ECO:0000256" key="2">
    <source>
        <dbReference type="ARBA" id="ARBA00022729"/>
    </source>
</evidence>
<reference evidence="4 5" key="1">
    <citation type="submission" date="2017-06" db="EMBL/GenBank/DDBJ databases">
        <authorList>
            <consortium name="Pathogen Informatics"/>
        </authorList>
    </citation>
    <scope>NUCLEOTIDE SEQUENCE [LARGE SCALE GENOMIC DNA]</scope>
    <source>
        <strain evidence="4 5">NCTC10570</strain>
    </source>
</reference>
<feature type="chain" id="PRO_5011671506" evidence="3">
    <location>
        <begin position="25"/>
        <end position="146"/>
    </location>
</feature>
<comment type="similarity">
    <text evidence="1">Belongs to the Skp family.</text>
</comment>
<dbReference type="PANTHER" id="PTHR35089">
    <property type="entry name" value="CHAPERONE PROTEIN SKP"/>
    <property type="match status" value="1"/>
</dbReference>
<dbReference type="eggNOG" id="COG2825">
    <property type="taxonomic scope" value="Bacteria"/>
</dbReference>
<protein>
    <submittedName>
        <fullName evidence="4">Outer membrane protein</fullName>
    </submittedName>
</protein>
<evidence type="ECO:0000256" key="1">
    <source>
        <dbReference type="ARBA" id="ARBA00009091"/>
    </source>
</evidence>
<dbReference type="OrthoDB" id="9788552at2"/>
<keyword evidence="2 3" id="KW-0732">Signal</keyword>
<gene>
    <name evidence="4" type="ORF">SAMEA4364220_02129</name>
</gene>
<dbReference type="SMART" id="SM00935">
    <property type="entry name" value="OmpH"/>
    <property type="match status" value="1"/>
</dbReference>
<evidence type="ECO:0000313" key="4">
    <source>
        <dbReference type="EMBL" id="SNV05277.1"/>
    </source>
</evidence>